<dbReference type="GO" id="GO:0003735">
    <property type="term" value="F:structural constituent of ribosome"/>
    <property type="evidence" value="ECO:0007669"/>
    <property type="project" value="InterPro"/>
</dbReference>
<reference evidence="5" key="1">
    <citation type="journal article" date="2020" name="mSystems">
        <title>Genome- and Community-Level Interaction Insights into Carbon Utilization and Element Cycling Functions of Hydrothermarchaeota in Hydrothermal Sediment.</title>
        <authorList>
            <person name="Zhou Z."/>
            <person name="Liu Y."/>
            <person name="Xu W."/>
            <person name="Pan J."/>
            <person name="Luo Z.H."/>
            <person name="Li M."/>
        </authorList>
    </citation>
    <scope>NUCLEOTIDE SEQUENCE [LARGE SCALE GENOMIC DNA]</scope>
    <source>
        <strain evidence="5">SpSt-16</strain>
    </source>
</reference>
<dbReference type="GO" id="GO:1990904">
    <property type="term" value="C:ribonucleoprotein complex"/>
    <property type="evidence" value="ECO:0007669"/>
    <property type="project" value="UniProtKB-KW"/>
</dbReference>
<protein>
    <recommendedName>
        <fullName evidence="3">Large ribosomal subunit protein eL13</fullName>
    </recommendedName>
</protein>
<evidence type="ECO:0000313" key="5">
    <source>
        <dbReference type="EMBL" id="HEW53499.1"/>
    </source>
</evidence>
<dbReference type="GO" id="GO:0005840">
    <property type="term" value="C:ribosome"/>
    <property type="evidence" value="ECO:0007669"/>
    <property type="project" value="UniProtKB-KW"/>
</dbReference>
<keyword evidence="1 3" id="KW-0689">Ribosomal protein</keyword>
<organism evidence="5">
    <name type="scientific">Ignisphaera aggregans</name>
    <dbReference type="NCBI Taxonomy" id="334771"/>
    <lineage>
        <taxon>Archaea</taxon>
        <taxon>Thermoproteota</taxon>
        <taxon>Thermoprotei</taxon>
        <taxon>Desulfurococcales</taxon>
        <taxon>Desulfurococcaceae</taxon>
        <taxon>Ignisphaera</taxon>
    </lineage>
</organism>
<keyword evidence="2 3" id="KW-0687">Ribonucleoprotein</keyword>
<evidence type="ECO:0000256" key="2">
    <source>
        <dbReference type="ARBA" id="ARBA00023274"/>
    </source>
</evidence>
<dbReference type="InterPro" id="IPR018256">
    <property type="entry name" value="Ribosomal_eL13_CS"/>
</dbReference>
<dbReference type="HAMAP" id="MF_00499">
    <property type="entry name" value="Ribosomal_eL13"/>
    <property type="match status" value="1"/>
</dbReference>
<sequence>MESENIVVVEVPSPVVKAPKIIKERGTTVSLRVGRGFSVEELKQVGLSVQLAKQLNIPIDFRRHSVHQQNLENLKKFIEKVTILINAKKTKPARIVQQSQEAQEKQGS</sequence>
<dbReference type="EMBL" id="DSGT01000013">
    <property type="protein sequence ID" value="HEW53499.1"/>
    <property type="molecule type" value="Genomic_DNA"/>
</dbReference>
<evidence type="ECO:0000256" key="1">
    <source>
        <dbReference type="ARBA" id="ARBA00022980"/>
    </source>
</evidence>
<comment type="caution">
    <text evidence="5">The sequence shown here is derived from an EMBL/GenBank/DDBJ whole genome shotgun (WGS) entry which is preliminary data.</text>
</comment>
<dbReference type="AlphaFoldDB" id="A0A7C2ZP32"/>
<dbReference type="GO" id="GO:0006412">
    <property type="term" value="P:translation"/>
    <property type="evidence" value="ECO:0007669"/>
    <property type="project" value="UniProtKB-UniRule"/>
</dbReference>
<gene>
    <name evidence="3" type="primary">rpl13e</name>
    <name evidence="5" type="ORF">ENO77_05025</name>
</gene>
<accession>A0A7C2ZP32</accession>
<evidence type="ECO:0000256" key="3">
    <source>
        <dbReference type="HAMAP-Rule" id="MF_00499"/>
    </source>
</evidence>
<proteinExistence type="inferred from homology"/>
<comment type="similarity">
    <text evidence="3 4">Belongs to the eukaryotic ribosomal protein eL13 family.</text>
</comment>
<dbReference type="PROSITE" id="PS01104">
    <property type="entry name" value="RIBOSOMAL_L13E"/>
    <property type="match status" value="1"/>
</dbReference>
<name>A0A7C2ZP32_9CREN</name>
<dbReference type="Pfam" id="PF01294">
    <property type="entry name" value="Ribosomal_L13e"/>
    <property type="match status" value="1"/>
</dbReference>
<evidence type="ECO:0000256" key="4">
    <source>
        <dbReference type="RuleBase" id="RU000572"/>
    </source>
</evidence>
<dbReference type="InterPro" id="IPR001380">
    <property type="entry name" value="Ribosomal_eL13"/>
</dbReference>